<sequence>MTHAESPPTSIRTCTLVDLGPFVSDCWRDTIVPPAFISLTVASSTIIFFTVGEILSTLPVDHKSSDQTRRRFPLVGYLIKSRHLSSAFDDHSPAVATLKGVVLQNLTVGIFTWESSRELDIFPGEAIIFDFSAFIGHQGSAYRAPLPNLRRIRT</sequence>
<evidence type="ECO:0000313" key="3">
    <source>
        <dbReference type="Proteomes" id="UP000217790"/>
    </source>
</evidence>
<feature type="transmembrane region" description="Helical" evidence="1">
    <location>
        <begin position="35"/>
        <end position="60"/>
    </location>
</feature>
<evidence type="ECO:0000313" key="2">
    <source>
        <dbReference type="EMBL" id="PBK85005.1"/>
    </source>
</evidence>
<dbReference type="OMA" id="YVIAYDY"/>
<protein>
    <submittedName>
        <fullName evidence="2">Uncharacterized protein</fullName>
    </submittedName>
</protein>
<keyword evidence="1" id="KW-0472">Membrane</keyword>
<organism evidence="2 3">
    <name type="scientific">Armillaria gallica</name>
    <name type="common">Bulbous honey fungus</name>
    <name type="synonym">Armillaria bulbosa</name>
    <dbReference type="NCBI Taxonomy" id="47427"/>
    <lineage>
        <taxon>Eukaryota</taxon>
        <taxon>Fungi</taxon>
        <taxon>Dikarya</taxon>
        <taxon>Basidiomycota</taxon>
        <taxon>Agaricomycotina</taxon>
        <taxon>Agaricomycetes</taxon>
        <taxon>Agaricomycetidae</taxon>
        <taxon>Agaricales</taxon>
        <taxon>Marasmiineae</taxon>
        <taxon>Physalacriaceae</taxon>
        <taxon>Armillaria</taxon>
    </lineage>
</organism>
<accession>A0A2H3CPP6</accession>
<keyword evidence="1" id="KW-1133">Transmembrane helix</keyword>
<reference evidence="3" key="1">
    <citation type="journal article" date="2017" name="Nat. Ecol. Evol.">
        <title>Genome expansion and lineage-specific genetic innovations in the forest pathogenic fungi Armillaria.</title>
        <authorList>
            <person name="Sipos G."/>
            <person name="Prasanna A.N."/>
            <person name="Walter M.C."/>
            <person name="O'Connor E."/>
            <person name="Balint B."/>
            <person name="Krizsan K."/>
            <person name="Kiss B."/>
            <person name="Hess J."/>
            <person name="Varga T."/>
            <person name="Slot J."/>
            <person name="Riley R."/>
            <person name="Boka B."/>
            <person name="Rigling D."/>
            <person name="Barry K."/>
            <person name="Lee J."/>
            <person name="Mihaltcheva S."/>
            <person name="LaButti K."/>
            <person name="Lipzen A."/>
            <person name="Waldron R."/>
            <person name="Moloney N.M."/>
            <person name="Sperisen C."/>
            <person name="Kredics L."/>
            <person name="Vagvoelgyi C."/>
            <person name="Patrignani A."/>
            <person name="Fitzpatrick D."/>
            <person name="Nagy I."/>
            <person name="Doyle S."/>
            <person name="Anderson J.B."/>
            <person name="Grigoriev I.V."/>
            <person name="Gueldener U."/>
            <person name="Muensterkoetter M."/>
            <person name="Nagy L.G."/>
        </authorList>
    </citation>
    <scope>NUCLEOTIDE SEQUENCE [LARGE SCALE GENOMIC DNA]</scope>
    <source>
        <strain evidence="3">Ar21-2</strain>
    </source>
</reference>
<name>A0A2H3CPP6_ARMGA</name>
<dbReference type="Proteomes" id="UP000217790">
    <property type="component" value="Unassembled WGS sequence"/>
</dbReference>
<dbReference type="InParanoid" id="A0A2H3CPP6"/>
<dbReference type="OrthoDB" id="10606904at2759"/>
<keyword evidence="3" id="KW-1185">Reference proteome</keyword>
<evidence type="ECO:0000256" key="1">
    <source>
        <dbReference type="SAM" id="Phobius"/>
    </source>
</evidence>
<dbReference type="EMBL" id="KZ293694">
    <property type="protein sequence ID" value="PBK85005.1"/>
    <property type="molecule type" value="Genomic_DNA"/>
</dbReference>
<gene>
    <name evidence="2" type="ORF">ARMGADRAFT_1087913</name>
</gene>
<dbReference type="AlphaFoldDB" id="A0A2H3CPP6"/>
<keyword evidence="1" id="KW-0812">Transmembrane</keyword>
<proteinExistence type="predicted"/>